<dbReference type="EMBL" id="HACG01040994">
    <property type="protein sequence ID" value="CEK87859.1"/>
    <property type="molecule type" value="Transcribed_RNA"/>
</dbReference>
<protein>
    <submittedName>
        <fullName evidence="1">Uncharacterized protein</fullName>
    </submittedName>
</protein>
<feature type="non-terminal residue" evidence="1">
    <location>
        <position position="51"/>
    </location>
</feature>
<gene>
    <name evidence="1" type="primary">ORF161767</name>
</gene>
<accession>A0A0B7B3D9</accession>
<reference evidence="1" key="1">
    <citation type="submission" date="2014-12" db="EMBL/GenBank/DDBJ databases">
        <title>Insight into the proteome of Arion vulgaris.</title>
        <authorList>
            <person name="Aradska J."/>
            <person name="Bulat T."/>
            <person name="Smidak R."/>
            <person name="Sarate P."/>
            <person name="Gangsoo J."/>
            <person name="Sialana F."/>
            <person name="Bilban M."/>
            <person name="Lubec G."/>
        </authorList>
    </citation>
    <scope>NUCLEOTIDE SEQUENCE</scope>
    <source>
        <tissue evidence="1">Skin</tissue>
    </source>
</reference>
<sequence length="51" mass="5935">MVLKSSAHKQSCLSKLKIKNNKASKLLDNIFFFMHLSAMNYDQNRTAQQVY</sequence>
<organism evidence="1">
    <name type="scientific">Arion vulgaris</name>
    <dbReference type="NCBI Taxonomy" id="1028688"/>
    <lineage>
        <taxon>Eukaryota</taxon>
        <taxon>Metazoa</taxon>
        <taxon>Spiralia</taxon>
        <taxon>Lophotrochozoa</taxon>
        <taxon>Mollusca</taxon>
        <taxon>Gastropoda</taxon>
        <taxon>Heterobranchia</taxon>
        <taxon>Euthyneura</taxon>
        <taxon>Panpulmonata</taxon>
        <taxon>Eupulmonata</taxon>
        <taxon>Stylommatophora</taxon>
        <taxon>Helicina</taxon>
        <taxon>Arionoidea</taxon>
        <taxon>Arionidae</taxon>
        <taxon>Arion</taxon>
    </lineage>
</organism>
<dbReference type="AlphaFoldDB" id="A0A0B7B3D9"/>
<evidence type="ECO:0000313" key="1">
    <source>
        <dbReference type="EMBL" id="CEK87859.1"/>
    </source>
</evidence>
<name>A0A0B7B3D9_9EUPU</name>
<proteinExistence type="predicted"/>